<evidence type="ECO:0000313" key="2">
    <source>
        <dbReference type="Proteomes" id="UP000593565"/>
    </source>
</evidence>
<accession>A0A7J6AZ06</accession>
<gene>
    <name evidence="1" type="ORF">AMELA_G00076700</name>
</gene>
<comment type="caution">
    <text evidence="1">The sequence shown here is derived from an EMBL/GenBank/DDBJ whole genome shotgun (WGS) entry which is preliminary data.</text>
</comment>
<dbReference type="Proteomes" id="UP000593565">
    <property type="component" value="Unassembled WGS sequence"/>
</dbReference>
<name>A0A7J6AZ06_AMEME</name>
<reference evidence="1 2" key="1">
    <citation type="submission" date="2020-02" db="EMBL/GenBank/DDBJ databases">
        <title>A chromosome-scale genome assembly of the black bullhead catfish (Ameiurus melas).</title>
        <authorList>
            <person name="Wen M."/>
            <person name="Zham M."/>
            <person name="Cabau C."/>
            <person name="Klopp C."/>
            <person name="Donnadieu C."/>
            <person name="Roques C."/>
            <person name="Bouchez O."/>
            <person name="Lampietro C."/>
            <person name="Jouanno E."/>
            <person name="Herpin A."/>
            <person name="Louis A."/>
            <person name="Berthelot C."/>
            <person name="Parey E."/>
            <person name="Roest-Crollius H."/>
            <person name="Braasch I."/>
            <person name="Postlethwait J."/>
            <person name="Robinson-Rechavi M."/>
            <person name="Echchiki A."/>
            <person name="Begum T."/>
            <person name="Montfort J."/>
            <person name="Schartl M."/>
            <person name="Bobe J."/>
            <person name="Guiguen Y."/>
        </authorList>
    </citation>
    <scope>NUCLEOTIDE SEQUENCE [LARGE SCALE GENOMIC DNA]</scope>
    <source>
        <strain evidence="1">M_S1</strain>
        <tissue evidence="1">Blood</tissue>
    </source>
</reference>
<dbReference type="PANTHER" id="PTHR38706">
    <property type="entry name" value="SI:CH211-198C19.1-RELATED"/>
    <property type="match status" value="1"/>
</dbReference>
<proteinExistence type="predicted"/>
<dbReference type="EMBL" id="JAAGNN010000006">
    <property type="protein sequence ID" value="KAF4087906.1"/>
    <property type="molecule type" value="Genomic_DNA"/>
</dbReference>
<keyword evidence="2" id="KW-1185">Reference proteome</keyword>
<evidence type="ECO:0000313" key="1">
    <source>
        <dbReference type="EMBL" id="KAF4087906.1"/>
    </source>
</evidence>
<dbReference type="AlphaFoldDB" id="A0A7J6AZ06"/>
<dbReference type="PANTHER" id="PTHR38706:SF3">
    <property type="entry name" value="SI:CH211-198C19.1"/>
    <property type="match status" value="1"/>
</dbReference>
<organism evidence="1 2">
    <name type="scientific">Ameiurus melas</name>
    <name type="common">Black bullhead</name>
    <name type="synonym">Silurus melas</name>
    <dbReference type="NCBI Taxonomy" id="219545"/>
    <lineage>
        <taxon>Eukaryota</taxon>
        <taxon>Metazoa</taxon>
        <taxon>Chordata</taxon>
        <taxon>Craniata</taxon>
        <taxon>Vertebrata</taxon>
        <taxon>Euteleostomi</taxon>
        <taxon>Actinopterygii</taxon>
        <taxon>Neopterygii</taxon>
        <taxon>Teleostei</taxon>
        <taxon>Ostariophysi</taxon>
        <taxon>Siluriformes</taxon>
        <taxon>Ictaluridae</taxon>
        <taxon>Ameiurus</taxon>
    </lineage>
</organism>
<sequence>MFFSHFCYQSSSSVLPPFISLLASSILPEVILLTDESYDEQSFLARLITKTQKMTRCNVLGFVLLVAVVILNSLRTLNSVDELNETGFGRPPPRHGLALLVWYVQNCIDNNMRSLCDPMKGDYGFHEFKNTGPIFLLPRLEDKKTYGYYTIGNLHYKHASDLPDEVRKYYNRHDPKSNMDRVIVKYNKNKNKIEEVFISEHYKKLKTYIVGQSLITELRQQ</sequence>
<protein>
    <submittedName>
        <fullName evidence="1">Uncharacterized protein</fullName>
    </submittedName>
</protein>